<dbReference type="InterPro" id="IPR042099">
    <property type="entry name" value="ANL_N_sf"/>
</dbReference>
<evidence type="ECO:0000256" key="3">
    <source>
        <dbReference type="ARBA" id="ARBA00026121"/>
    </source>
</evidence>
<dbReference type="InterPro" id="IPR000873">
    <property type="entry name" value="AMP-dep_synth/lig_dom"/>
</dbReference>
<dbReference type="Pfam" id="PF00501">
    <property type="entry name" value="AMP-binding"/>
    <property type="match status" value="1"/>
</dbReference>
<evidence type="ECO:0000256" key="2">
    <source>
        <dbReference type="ARBA" id="ARBA00022598"/>
    </source>
</evidence>
<dbReference type="Gene3D" id="3.40.50.12780">
    <property type="entry name" value="N-terminal domain of ligase-like"/>
    <property type="match status" value="1"/>
</dbReference>
<dbReference type="InterPro" id="IPR045851">
    <property type="entry name" value="AMP-bd_C_sf"/>
</dbReference>
<evidence type="ECO:0000256" key="5">
    <source>
        <dbReference type="ARBA" id="ARBA00069710"/>
    </source>
</evidence>
<evidence type="ECO:0000256" key="1">
    <source>
        <dbReference type="ARBA" id="ARBA00006432"/>
    </source>
</evidence>
<sequence length="544" mass="59016">MVLNRSDERTAVPTDYDLDANIVTRVNVGDMLTRAAWRRPDHEAVIDGARRFTYRALNDEVNRLSHALLAAGYQRGDVLALASGNSVEFLTTYFACAKTGVVCVPVNLAWGPREVSYVLEHSRARGVVVESQLAELVTAALMRLGNATVTDVIVAPGTDASWEPGATGRWQDLASFVGGAATTEPECLVGDRDPISYLYTSGTTSAPKGVVSSHVAVYIESLNGPLVLGINGDERAVAMMPLFHTAQLNGFTTGLLYMGGTLVLMRAFDPAALLATIETERITQIFGLPMMYRALMDHPDIDKRDVSTLRLALYAMAPMPDTDLRRAIEAFGCDFALGFGQTEMSPLTTVFPPEYQLSHAGSVGLPVPNVQVGIMDDDGHLLPTGETGEIVYRGPHAMEGYLRDPEATTEAFAHGWFHSGDVGRFDGDGLLWFADRKKDVIKSGGENVASVEVEKALYEVEPLIQEVAVIGLPHQRWSEAITAIVTPKPGVVLTEGDLIAAARTRLSGFKVPKAVLFTDAMPHTATGKIQKNVLRERYRSHFES</sequence>
<gene>
    <name evidence="11" type="ORF">MDOR_00040</name>
</gene>
<dbReference type="AlphaFoldDB" id="A0A7I7VNC7"/>
<dbReference type="PROSITE" id="PS00455">
    <property type="entry name" value="AMP_BINDING"/>
    <property type="match status" value="1"/>
</dbReference>
<organism evidence="11 12">
    <name type="scientific">Mycolicibacterium doricum</name>
    <dbReference type="NCBI Taxonomy" id="126673"/>
    <lineage>
        <taxon>Bacteria</taxon>
        <taxon>Bacillati</taxon>
        <taxon>Actinomycetota</taxon>
        <taxon>Actinomycetes</taxon>
        <taxon>Mycobacteriales</taxon>
        <taxon>Mycobacteriaceae</taxon>
        <taxon>Mycolicibacterium</taxon>
    </lineage>
</organism>
<keyword evidence="2" id="KW-0436">Ligase</keyword>
<evidence type="ECO:0000259" key="10">
    <source>
        <dbReference type="Pfam" id="PF13193"/>
    </source>
</evidence>
<dbReference type="EC" id="6.2.1.3" evidence="3"/>
<protein>
    <recommendedName>
        <fullName evidence="5">Long-chain-fatty-acid--CoA ligase FadD13</fullName>
        <ecNumber evidence="3">6.2.1.3</ecNumber>
    </recommendedName>
    <alternativeName>
        <fullName evidence="6">Fatty acyl-CoA ligase</fullName>
    </alternativeName>
    <alternativeName>
        <fullName evidence="8">Fatty acyl-CoA synthetase</fullName>
    </alternativeName>
    <alternativeName>
        <fullName evidence="7">Very-long-chain fatty-acyl-CoA synthetase</fullName>
    </alternativeName>
</protein>
<evidence type="ECO:0000256" key="4">
    <source>
        <dbReference type="ARBA" id="ARBA00036813"/>
    </source>
</evidence>
<dbReference type="Gene3D" id="3.30.300.30">
    <property type="match status" value="1"/>
</dbReference>
<dbReference type="InterPro" id="IPR025110">
    <property type="entry name" value="AMP-bd_C"/>
</dbReference>
<evidence type="ECO:0000313" key="12">
    <source>
        <dbReference type="Proteomes" id="UP000467201"/>
    </source>
</evidence>
<accession>A0A7I7VNC7</accession>
<evidence type="ECO:0000256" key="8">
    <source>
        <dbReference type="ARBA" id="ARBA00083882"/>
    </source>
</evidence>
<dbReference type="PANTHER" id="PTHR43201">
    <property type="entry name" value="ACYL-COA SYNTHETASE"/>
    <property type="match status" value="1"/>
</dbReference>
<dbReference type="GO" id="GO:0031956">
    <property type="term" value="F:medium-chain fatty acid-CoA ligase activity"/>
    <property type="evidence" value="ECO:0007669"/>
    <property type="project" value="TreeGrafter"/>
</dbReference>
<proteinExistence type="inferred from homology"/>
<reference evidence="11 12" key="1">
    <citation type="journal article" date="2019" name="Emerg. Microbes Infect.">
        <title>Comprehensive subspecies identification of 175 nontuberculous mycobacteria species based on 7547 genomic profiles.</title>
        <authorList>
            <person name="Matsumoto Y."/>
            <person name="Kinjo T."/>
            <person name="Motooka D."/>
            <person name="Nabeya D."/>
            <person name="Jung N."/>
            <person name="Uechi K."/>
            <person name="Horii T."/>
            <person name="Iida T."/>
            <person name="Fujita J."/>
            <person name="Nakamura S."/>
        </authorList>
    </citation>
    <scope>NUCLEOTIDE SEQUENCE [LARGE SCALE GENOMIC DNA]</scope>
    <source>
        <strain evidence="11 12">JCM 12405</strain>
    </source>
</reference>
<dbReference type="FunFam" id="3.30.300.30:FF:000008">
    <property type="entry name" value="2,3-dihydroxybenzoate-AMP ligase"/>
    <property type="match status" value="1"/>
</dbReference>
<evidence type="ECO:0000256" key="6">
    <source>
        <dbReference type="ARBA" id="ARBA00076959"/>
    </source>
</evidence>
<dbReference type="GO" id="GO:0004467">
    <property type="term" value="F:long-chain fatty acid-CoA ligase activity"/>
    <property type="evidence" value="ECO:0007669"/>
    <property type="project" value="UniProtKB-EC"/>
</dbReference>
<dbReference type="SUPFAM" id="SSF56801">
    <property type="entry name" value="Acetyl-CoA synthetase-like"/>
    <property type="match status" value="1"/>
</dbReference>
<feature type="domain" description="AMP-binding enzyme C-terminal" evidence="10">
    <location>
        <begin position="452"/>
        <end position="528"/>
    </location>
</feature>
<feature type="domain" description="AMP-dependent synthetase/ligase" evidence="9">
    <location>
        <begin position="33"/>
        <end position="402"/>
    </location>
</feature>
<dbReference type="InterPro" id="IPR020845">
    <property type="entry name" value="AMP-binding_CS"/>
</dbReference>
<comment type="similarity">
    <text evidence="1">Belongs to the ATP-dependent AMP-binding enzyme family.</text>
</comment>
<evidence type="ECO:0000313" key="11">
    <source>
        <dbReference type="EMBL" id="BBZ05835.1"/>
    </source>
</evidence>
<evidence type="ECO:0000256" key="7">
    <source>
        <dbReference type="ARBA" id="ARBA00080667"/>
    </source>
</evidence>
<comment type="catalytic activity">
    <reaction evidence="4">
        <text>a long-chain fatty acid + ATP + CoA = a long-chain fatty acyl-CoA + AMP + diphosphate</text>
        <dbReference type="Rhea" id="RHEA:15421"/>
        <dbReference type="ChEBI" id="CHEBI:30616"/>
        <dbReference type="ChEBI" id="CHEBI:33019"/>
        <dbReference type="ChEBI" id="CHEBI:57287"/>
        <dbReference type="ChEBI" id="CHEBI:57560"/>
        <dbReference type="ChEBI" id="CHEBI:83139"/>
        <dbReference type="ChEBI" id="CHEBI:456215"/>
        <dbReference type="EC" id="6.2.1.3"/>
    </reaction>
</comment>
<dbReference type="Proteomes" id="UP000467201">
    <property type="component" value="Chromosome"/>
</dbReference>
<dbReference type="Pfam" id="PF13193">
    <property type="entry name" value="AMP-binding_C"/>
    <property type="match status" value="1"/>
</dbReference>
<dbReference type="EMBL" id="AP022605">
    <property type="protein sequence ID" value="BBZ05835.1"/>
    <property type="molecule type" value="Genomic_DNA"/>
</dbReference>
<dbReference type="KEGG" id="mdr:MDOR_00040"/>
<dbReference type="PANTHER" id="PTHR43201:SF5">
    <property type="entry name" value="MEDIUM-CHAIN ACYL-COA LIGASE ACSF2, MITOCHONDRIAL"/>
    <property type="match status" value="1"/>
</dbReference>
<evidence type="ECO:0000259" key="9">
    <source>
        <dbReference type="Pfam" id="PF00501"/>
    </source>
</evidence>
<name>A0A7I7VNC7_9MYCO</name>